<dbReference type="GO" id="GO:0005794">
    <property type="term" value="C:Golgi apparatus"/>
    <property type="evidence" value="ECO:0007669"/>
    <property type="project" value="UniProtKB-SubCell"/>
</dbReference>
<name>A0A7J5ZFM1_DISMA</name>
<keyword evidence="1" id="KW-0963">Cytoplasm</keyword>
<dbReference type="GO" id="GO:0005634">
    <property type="term" value="C:nucleus"/>
    <property type="evidence" value="ECO:0007669"/>
    <property type="project" value="TreeGrafter"/>
</dbReference>
<keyword evidence="1" id="KW-0967">Endosome</keyword>
<dbReference type="GO" id="GO:0043122">
    <property type="term" value="P:regulation of canonical NF-kappaB signal transduction"/>
    <property type="evidence" value="ECO:0007669"/>
    <property type="project" value="TreeGrafter"/>
</dbReference>
<dbReference type="GO" id="GO:0005776">
    <property type="term" value="C:autophagosome"/>
    <property type="evidence" value="ECO:0007669"/>
    <property type="project" value="UniProtKB-SubCell"/>
</dbReference>
<dbReference type="InterPro" id="IPR051301">
    <property type="entry name" value="Optineurin/NFkB_EssMod"/>
</dbReference>
<dbReference type="EMBL" id="JAAKFY010000003">
    <property type="protein sequence ID" value="KAF3859427.1"/>
    <property type="molecule type" value="Genomic_DNA"/>
</dbReference>
<sequence>MCPGRPCSSPEEEKVGVVLHHGVGLARQISQSGKVEPGSRGHLQHAAPGLIAQHLHLRGVQQPFLRALVPIPKAEGQRVVQAARPAAHGLPVDRQDSGVHDDLRQLSPAALAQRPPLGGELAAVRKSFQMRKNAKRCEQERHGKHSEEIQNGYRVTPEGISRPHVQLMSDVIARNIMASEGPVMNGDISRSHTECGTQEETLTQMNKLIQENRDLKEALRQTNMTMKERFEGLSVWREKQKEERNFLECKLEEARGRMEALIVQNQELNKMKQEEGGAGGGLLAASSNHSAELDALRAQVARLQAEKNDLVAMNSELQLKAEQDSQDSFIEVFKVSRSRHSELSMTGSRLEGEETTVSQLLQSLRDETQRAEGLRTQLQSAAARIKELEERKSIAASEVENMKSQMMTLFKELQHAQSKLDEAEGMKKNLQDRCREVEQDVVTLKALLADKQEVLSVNERLKLQVDSMQAQNLMEQRKTGEESLCWWRRRWRSSCRNV</sequence>
<dbReference type="AlphaFoldDB" id="A0A7J5ZFM1"/>
<feature type="coiled-coil region" evidence="2">
    <location>
        <begin position="361"/>
        <end position="478"/>
    </location>
</feature>
<dbReference type="PANTHER" id="PTHR31553:SF2">
    <property type="entry name" value="OPTINEURIN"/>
    <property type="match status" value="1"/>
</dbReference>
<dbReference type="InterPro" id="IPR021063">
    <property type="entry name" value="NEMO_N"/>
</dbReference>
<dbReference type="GO" id="GO:0055037">
    <property type="term" value="C:recycling endosome"/>
    <property type="evidence" value="ECO:0007669"/>
    <property type="project" value="UniProtKB-SubCell"/>
</dbReference>
<dbReference type="GO" id="GO:0034067">
    <property type="term" value="P:protein localization to Golgi apparatus"/>
    <property type="evidence" value="ECO:0007669"/>
    <property type="project" value="TreeGrafter"/>
</dbReference>
<dbReference type="GO" id="GO:0008270">
    <property type="term" value="F:zinc ion binding"/>
    <property type="evidence" value="ECO:0007669"/>
    <property type="project" value="UniProtKB-KW"/>
</dbReference>
<dbReference type="Proteomes" id="UP000518266">
    <property type="component" value="Unassembled WGS sequence"/>
</dbReference>
<comment type="subcellular location">
    <subcellularLocation>
        <location evidence="1">Cytoplasm</location>
        <location evidence="1">Perinuclear region</location>
    </subcellularLocation>
    <subcellularLocation>
        <location evidence="1">Golgi apparatus</location>
    </subcellularLocation>
    <subcellularLocation>
        <location evidence="1">Golgi apparatus</location>
        <location evidence="1">trans-Golgi network</location>
    </subcellularLocation>
    <subcellularLocation>
        <location evidence="1">Cytoplasmic vesicle</location>
        <location evidence="1">Autophagosome</location>
    </subcellularLocation>
    <subcellularLocation>
        <location evidence="1">Cytoplasmic vesicle</location>
    </subcellularLocation>
    <subcellularLocation>
        <location evidence="1">Recycling endosome</location>
    </subcellularLocation>
</comment>
<organism evidence="4 5">
    <name type="scientific">Dissostichus mawsoni</name>
    <name type="common">Antarctic cod</name>
    <dbReference type="NCBI Taxonomy" id="36200"/>
    <lineage>
        <taxon>Eukaryota</taxon>
        <taxon>Metazoa</taxon>
        <taxon>Chordata</taxon>
        <taxon>Craniata</taxon>
        <taxon>Vertebrata</taxon>
        <taxon>Euteleostomi</taxon>
        <taxon>Actinopterygii</taxon>
        <taxon>Neopterygii</taxon>
        <taxon>Teleostei</taxon>
        <taxon>Neoteleostei</taxon>
        <taxon>Acanthomorphata</taxon>
        <taxon>Eupercaria</taxon>
        <taxon>Perciformes</taxon>
        <taxon>Notothenioidei</taxon>
        <taxon>Nototheniidae</taxon>
        <taxon>Dissostichus</taxon>
    </lineage>
</organism>
<dbReference type="PANTHER" id="PTHR31553">
    <property type="entry name" value="NF-KAPPA-B ESSENTIAL MODULATOR"/>
    <property type="match status" value="1"/>
</dbReference>
<evidence type="ECO:0000259" key="3">
    <source>
        <dbReference type="Pfam" id="PF11577"/>
    </source>
</evidence>
<protein>
    <recommendedName>
        <fullName evidence="1">Optineurin</fullName>
    </recommendedName>
</protein>
<keyword evidence="1" id="KW-0333">Golgi apparatus</keyword>
<comment type="function">
    <text evidence="1">May act by regulating membrane trafficking and cellular morphogenesis.</text>
</comment>
<dbReference type="GO" id="GO:0090161">
    <property type="term" value="P:Golgi ribbon formation"/>
    <property type="evidence" value="ECO:0007669"/>
    <property type="project" value="TreeGrafter"/>
</dbReference>
<dbReference type="GO" id="GO:0048471">
    <property type="term" value="C:perinuclear region of cytoplasm"/>
    <property type="evidence" value="ECO:0007669"/>
    <property type="project" value="UniProtKB-SubCell"/>
</dbReference>
<dbReference type="GO" id="GO:0070530">
    <property type="term" value="F:K63-linked polyubiquitin modification-dependent protein binding"/>
    <property type="evidence" value="ECO:0007669"/>
    <property type="project" value="TreeGrafter"/>
</dbReference>
<proteinExistence type="predicted"/>
<evidence type="ECO:0000313" key="5">
    <source>
        <dbReference type="Proteomes" id="UP000518266"/>
    </source>
</evidence>
<feature type="coiled-coil region" evidence="2">
    <location>
        <begin position="198"/>
        <end position="320"/>
    </location>
</feature>
<gene>
    <name evidence="4" type="ORF">F7725_021826</name>
</gene>
<evidence type="ECO:0000256" key="1">
    <source>
        <dbReference type="RuleBase" id="RU367122"/>
    </source>
</evidence>
<keyword evidence="1" id="KW-0479">Metal-binding</keyword>
<accession>A0A7J5ZFM1</accession>
<keyword evidence="5" id="KW-1185">Reference proteome</keyword>
<keyword evidence="1" id="KW-0968">Cytoplasmic vesicle</keyword>
<comment type="caution">
    <text evidence="4">The sequence shown here is derived from an EMBL/GenBank/DDBJ whole genome shotgun (WGS) entry which is preliminary data.</text>
</comment>
<dbReference type="Gene3D" id="1.20.5.390">
    <property type="entry name" value="L1 transposable element, trimerization domain"/>
    <property type="match status" value="1"/>
</dbReference>
<keyword evidence="2" id="KW-0175">Coiled coil</keyword>
<dbReference type="Pfam" id="PF11577">
    <property type="entry name" value="NEMO"/>
    <property type="match status" value="1"/>
</dbReference>
<reference evidence="4 5" key="1">
    <citation type="submission" date="2020-03" db="EMBL/GenBank/DDBJ databases">
        <title>Dissostichus mawsoni Genome sequencing and assembly.</title>
        <authorList>
            <person name="Park H."/>
        </authorList>
    </citation>
    <scope>NUCLEOTIDE SEQUENCE [LARGE SCALE GENOMIC DNA]</scope>
    <source>
        <strain evidence="4">DM0001</strain>
        <tissue evidence="4">Muscle</tissue>
    </source>
</reference>
<dbReference type="OrthoDB" id="6343844at2759"/>
<evidence type="ECO:0000256" key="2">
    <source>
        <dbReference type="SAM" id="Coils"/>
    </source>
</evidence>
<evidence type="ECO:0000313" key="4">
    <source>
        <dbReference type="EMBL" id="KAF3859427.1"/>
    </source>
</evidence>
<keyword evidence="1" id="KW-0862">Zinc</keyword>
<keyword evidence="1" id="KW-0863">Zinc-finger</keyword>
<feature type="domain" description="NF-kappa-B essential modulator NEMO N-terminal" evidence="3">
    <location>
        <begin position="199"/>
        <end position="264"/>
    </location>
</feature>